<accession>A0ABS8VAS7</accession>
<evidence type="ECO:0000313" key="1">
    <source>
        <dbReference type="EMBL" id="MCD9643268.1"/>
    </source>
</evidence>
<gene>
    <name evidence="1" type="ORF">HAX54_030588</name>
</gene>
<comment type="caution">
    <text evidence="1">The sequence shown here is derived from an EMBL/GenBank/DDBJ whole genome shotgun (WGS) entry which is preliminary data.</text>
</comment>
<evidence type="ECO:0000313" key="2">
    <source>
        <dbReference type="Proteomes" id="UP000823775"/>
    </source>
</evidence>
<name>A0ABS8VAS7_DATST</name>
<dbReference type="Proteomes" id="UP000823775">
    <property type="component" value="Unassembled WGS sequence"/>
</dbReference>
<keyword evidence="2" id="KW-1185">Reference proteome</keyword>
<dbReference type="EMBL" id="JACEIK010003843">
    <property type="protein sequence ID" value="MCD9643268.1"/>
    <property type="molecule type" value="Genomic_DNA"/>
</dbReference>
<proteinExistence type="predicted"/>
<reference evidence="1 2" key="1">
    <citation type="journal article" date="2021" name="BMC Genomics">
        <title>Datura genome reveals duplications of psychoactive alkaloid biosynthetic genes and high mutation rate following tissue culture.</title>
        <authorList>
            <person name="Rajewski A."/>
            <person name="Carter-House D."/>
            <person name="Stajich J."/>
            <person name="Litt A."/>
        </authorList>
    </citation>
    <scope>NUCLEOTIDE SEQUENCE [LARGE SCALE GENOMIC DNA]</scope>
    <source>
        <strain evidence="1">AR-01</strain>
    </source>
</reference>
<protein>
    <submittedName>
        <fullName evidence="1">Uncharacterized protein</fullName>
    </submittedName>
</protein>
<organism evidence="1 2">
    <name type="scientific">Datura stramonium</name>
    <name type="common">Jimsonweed</name>
    <name type="synonym">Common thornapple</name>
    <dbReference type="NCBI Taxonomy" id="4076"/>
    <lineage>
        <taxon>Eukaryota</taxon>
        <taxon>Viridiplantae</taxon>
        <taxon>Streptophyta</taxon>
        <taxon>Embryophyta</taxon>
        <taxon>Tracheophyta</taxon>
        <taxon>Spermatophyta</taxon>
        <taxon>Magnoliopsida</taxon>
        <taxon>eudicotyledons</taxon>
        <taxon>Gunneridae</taxon>
        <taxon>Pentapetalae</taxon>
        <taxon>asterids</taxon>
        <taxon>lamiids</taxon>
        <taxon>Solanales</taxon>
        <taxon>Solanaceae</taxon>
        <taxon>Solanoideae</taxon>
        <taxon>Datureae</taxon>
        <taxon>Datura</taxon>
    </lineage>
</organism>
<sequence>MTIVFEKLMVGSSSIKQGLPFMELGEPSHSKNFTNVNLGFGEAISTAGAALSQIILVGPLAVYPIDVSISPDENFKRWKYVSYNFTLATYWSPFLIRMKEADADGPTKTGLFSTLS</sequence>